<protein>
    <recommendedName>
        <fullName evidence="3">Small ribosomal subunit protein bS16</fullName>
    </recommendedName>
</protein>
<reference evidence="4 5" key="1">
    <citation type="journal article" date="2017" name="ISME J.">
        <title>Genome of 'Ca. Desulfovibrio trichonymphae', an H2-oxidizing bacterium in a tripartite symbiotic system within a protist cell in the termite gut.</title>
        <authorList>
            <person name="Kuwahara H."/>
            <person name="Yuki M."/>
            <person name="Izawa K."/>
            <person name="Ohkuma M."/>
            <person name="Hongoh Y."/>
        </authorList>
    </citation>
    <scope>NUCLEOTIDE SEQUENCE [LARGE SCALE GENOMIC DNA]</scope>
    <source>
        <strain evidence="4 5">Rs-N31</strain>
    </source>
</reference>
<dbReference type="Pfam" id="PF00886">
    <property type="entry name" value="Ribosomal_S16"/>
    <property type="match status" value="1"/>
</dbReference>
<dbReference type="Gene3D" id="3.30.1320.10">
    <property type="match status" value="1"/>
</dbReference>
<proteinExistence type="inferred from homology"/>
<dbReference type="GO" id="GO:0003735">
    <property type="term" value="F:structural constituent of ribosome"/>
    <property type="evidence" value="ECO:0007669"/>
    <property type="project" value="InterPro"/>
</dbReference>
<dbReference type="GO" id="GO:0006412">
    <property type="term" value="P:translation"/>
    <property type="evidence" value="ECO:0007669"/>
    <property type="project" value="UniProtKB-UniRule"/>
</dbReference>
<evidence type="ECO:0000313" key="5">
    <source>
        <dbReference type="Proteomes" id="UP000242645"/>
    </source>
</evidence>
<dbReference type="GO" id="GO:0015935">
    <property type="term" value="C:small ribosomal subunit"/>
    <property type="evidence" value="ECO:0007669"/>
    <property type="project" value="TreeGrafter"/>
</dbReference>
<dbReference type="AlphaFoldDB" id="A0A1J1DUN8"/>
<dbReference type="InterPro" id="IPR000307">
    <property type="entry name" value="Ribosomal_bS16"/>
</dbReference>
<dbReference type="EMBL" id="AP017368">
    <property type="protein sequence ID" value="BAV92437.1"/>
    <property type="molecule type" value="Genomic_DNA"/>
</dbReference>
<keyword evidence="5" id="KW-1185">Reference proteome</keyword>
<comment type="similarity">
    <text evidence="3">Belongs to the bacterial ribosomal protein bS16 family.</text>
</comment>
<dbReference type="Proteomes" id="UP000242645">
    <property type="component" value="Chromosome"/>
</dbReference>
<gene>
    <name evidence="3 4" type="primary">rpsP</name>
    <name evidence="4" type="ORF">RSDT_0925</name>
</gene>
<dbReference type="HAMAP" id="MF_00385">
    <property type="entry name" value="Ribosomal_bS16"/>
    <property type="match status" value="1"/>
</dbReference>
<dbReference type="GO" id="GO:0005737">
    <property type="term" value="C:cytoplasm"/>
    <property type="evidence" value="ECO:0007669"/>
    <property type="project" value="UniProtKB-ARBA"/>
</dbReference>
<dbReference type="OrthoDB" id="9807878at2"/>
<dbReference type="NCBIfam" id="TIGR00002">
    <property type="entry name" value="S16"/>
    <property type="match status" value="1"/>
</dbReference>
<dbReference type="SUPFAM" id="SSF54565">
    <property type="entry name" value="Ribosomal protein S16"/>
    <property type="match status" value="1"/>
</dbReference>
<keyword evidence="2 3" id="KW-0687">Ribonucleoprotein</keyword>
<sequence>MAVKLKLTRLGSKKHPFYRVVAATDETRRDGRPLDFLGYYNPMVDPAEVKLDADKIREWLARGAEATDTVRSLIKKHMS</sequence>
<keyword evidence="1 3" id="KW-0689">Ribosomal protein</keyword>
<evidence type="ECO:0000313" key="4">
    <source>
        <dbReference type="EMBL" id="BAV92437.1"/>
    </source>
</evidence>
<dbReference type="RefSeq" id="WP_096399984.1">
    <property type="nucleotide sequence ID" value="NZ_AP017368.1"/>
</dbReference>
<evidence type="ECO:0000256" key="3">
    <source>
        <dbReference type="HAMAP-Rule" id="MF_00385"/>
    </source>
</evidence>
<evidence type="ECO:0000256" key="2">
    <source>
        <dbReference type="ARBA" id="ARBA00023274"/>
    </source>
</evidence>
<dbReference type="KEGG" id="dtr:RSDT_0925"/>
<evidence type="ECO:0000256" key="1">
    <source>
        <dbReference type="ARBA" id="ARBA00022980"/>
    </source>
</evidence>
<organism evidence="4 5">
    <name type="scientific">Candidatus Desulfovibrio trichonymphae</name>
    <dbReference type="NCBI Taxonomy" id="1725232"/>
    <lineage>
        <taxon>Bacteria</taxon>
        <taxon>Pseudomonadati</taxon>
        <taxon>Thermodesulfobacteriota</taxon>
        <taxon>Desulfovibrionia</taxon>
        <taxon>Desulfovibrionales</taxon>
        <taxon>Desulfovibrionaceae</taxon>
        <taxon>Desulfovibrio</taxon>
    </lineage>
</organism>
<dbReference type="PANTHER" id="PTHR12919:SF20">
    <property type="entry name" value="SMALL RIBOSOMAL SUBUNIT PROTEIN BS16M"/>
    <property type="match status" value="1"/>
</dbReference>
<name>A0A1J1DUN8_9BACT</name>
<dbReference type="InterPro" id="IPR023803">
    <property type="entry name" value="Ribosomal_bS16_dom_sf"/>
</dbReference>
<dbReference type="PANTHER" id="PTHR12919">
    <property type="entry name" value="30S RIBOSOMAL PROTEIN S16"/>
    <property type="match status" value="1"/>
</dbReference>
<accession>A0A1J1DUN8</accession>